<evidence type="ECO:0000256" key="9">
    <source>
        <dbReference type="SAM" id="Phobius"/>
    </source>
</evidence>
<feature type="transmembrane region" description="Helical" evidence="9">
    <location>
        <begin position="125"/>
        <end position="142"/>
    </location>
</feature>
<dbReference type="AlphaFoldDB" id="A0A9K3PT32"/>
<gene>
    <name evidence="10" type="ORF">IV203_015236</name>
</gene>
<evidence type="ECO:0000256" key="6">
    <source>
        <dbReference type="ARBA" id="ARBA00022989"/>
    </source>
</evidence>
<evidence type="ECO:0000313" key="10">
    <source>
        <dbReference type="EMBL" id="KAG7358647.1"/>
    </source>
</evidence>
<evidence type="ECO:0000256" key="8">
    <source>
        <dbReference type="SAM" id="MobiDB-lite"/>
    </source>
</evidence>
<name>A0A9K3PT32_9STRA</name>
<dbReference type="PANTHER" id="PTHR20772:SF2">
    <property type="entry name" value="PROTEIN FMP42"/>
    <property type="match status" value="1"/>
</dbReference>
<dbReference type="GO" id="GO:0006865">
    <property type="term" value="P:amino acid transport"/>
    <property type="evidence" value="ECO:0007669"/>
    <property type="project" value="UniProtKB-KW"/>
</dbReference>
<keyword evidence="11" id="KW-1185">Reference proteome</keyword>
<comment type="caution">
    <text evidence="10">The sequence shown here is derived from an EMBL/GenBank/DDBJ whole genome shotgun (WGS) entry which is preliminary data.</text>
</comment>
<evidence type="ECO:0000256" key="2">
    <source>
        <dbReference type="ARBA" id="ARBA00006595"/>
    </source>
</evidence>
<feature type="transmembrane region" description="Helical" evidence="9">
    <location>
        <begin position="149"/>
        <end position="172"/>
    </location>
</feature>
<keyword evidence="5" id="KW-0029">Amino-acid transport</keyword>
<feature type="transmembrane region" description="Helical" evidence="9">
    <location>
        <begin position="476"/>
        <end position="494"/>
    </location>
</feature>
<dbReference type="EMBL" id="JAGRRH010000014">
    <property type="protein sequence ID" value="KAG7358647.1"/>
    <property type="molecule type" value="Genomic_DNA"/>
</dbReference>
<dbReference type="PANTHER" id="PTHR20772">
    <property type="entry name" value="PROTEIN FMP42"/>
    <property type="match status" value="1"/>
</dbReference>
<organism evidence="10 11">
    <name type="scientific">Nitzschia inconspicua</name>
    <dbReference type="NCBI Taxonomy" id="303405"/>
    <lineage>
        <taxon>Eukaryota</taxon>
        <taxon>Sar</taxon>
        <taxon>Stramenopiles</taxon>
        <taxon>Ochrophyta</taxon>
        <taxon>Bacillariophyta</taxon>
        <taxon>Bacillariophyceae</taxon>
        <taxon>Bacillariophycidae</taxon>
        <taxon>Bacillariales</taxon>
        <taxon>Bacillariaceae</taxon>
        <taxon>Nitzschia</taxon>
    </lineage>
</organism>
<dbReference type="InterPro" id="IPR052599">
    <property type="entry name" value="SLC43A_AATransporter"/>
</dbReference>
<feature type="region of interest" description="Disordered" evidence="8">
    <location>
        <begin position="603"/>
        <end position="629"/>
    </location>
</feature>
<evidence type="ECO:0000256" key="4">
    <source>
        <dbReference type="ARBA" id="ARBA00022692"/>
    </source>
</evidence>
<dbReference type="InterPro" id="IPR011701">
    <property type="entry name" value="MFS"/>
</dbReference>
<proteinExistence type="inferred from homology"/>
<keyword evidence="3" id="KW-0813">Transport</keyword>
<feature type="transmembrane region" description="Helical" evidence="9">
    <location>
        <begin position="219"/>
        <end position="240"/>
    </location>
</feature>
<protein>
    <submittedName>
        <fullName evidence="10">Major facilitator superfamily transporter</fullName>
    </submittedName>
</protein>
<comment type="similarity">
    <text evidence="2">Belongs to the SLC43A transporter (TC 2.A.1.44) family.</text>
</comment>
<dbReference type="OrthoDB" id="330047at2759"/>
<dbReference type="GO" id="GO:0022857">
    <property type="term" value="F:transmembrane transporter activity"/>
    <property type="evidence" value="ECO:0007669"/>
    <property type="project" value="InterPro"/>
</dbReference>
<evidence type="ECO:0000313" key="11">
    <source>
        <dbReference type="Proteomes" id="UP000693970"/>
    </source>
</evidence>
<evidence type="ECO:0000256" key="1">
    <source>
        <dbReference type="ARBA" id="ARBA00004141"/>
    </source>
</evidence>
<keyword evidence="6 9" id="KW-1133">Transmembrane helix</keyword>
<feature type="transmembrane region" description="Helical" evidence="9">
    <location>
        <begin position="255"/>
        <end position="276"/>
    </location>
</feature>
<dbReference type="GO" id="GO:0016020">
    <property type="term" value="C:membrane"/>
    <property type="evidence" value="ECO:0007669"/>
    <property type="project" value="UniProtKB-SubCell"/>
</dbReference>
<feature type="transmembrane region" description="Helical" evidence="9">
    <location>
        <begin position="67"/>
        <end position="86"/>
    </location>
</feature>
<dbReference type="Proteomes" id="UP000693970">
    <property type="component" value="Unassembled WGS sequence"/>
</dbReference>
<sequence length="629" mass="68383">MTVQPTSSSTDVELFDERLHDHPSNHHEMPGPCASRSAEVVTASTSLSSPLLYPIEESKQEKIQKTILVVVASCSIFAYAGSFYGWGPMQLLLEQNGNFGTECITDDEIHKVCTEQTAALLNCRFVSQLTVLTGPLLGYLSDRCGGTTLTYLMGISTFCGLALLMAAVRFPGTVWDSILYLAFILMGLGSTAGGLLTVETGLLFRDQTGGTTSRAQSRVISLLNALFDAGAMTYLALWGLETVTSQDNVSSNANLIYILGGYLGVAVLCLTSYAWFFRQVAQNEYHYEDIIEERGDTSIQKINVGETLQGDGMDMGHKAAPGSATVMSSNDDVAVVDQTAPDIVRANLSPNQQLSRLSSPFDDVDENNQEDDVDQIHSDFSNSSFAGRVNSTAAATYIPISQRNVVEQLRSQAYVLLCVLFSFHMVSNVWTLTTARDFLKHLGDDDYGNRYLSIFTLMTPVSLIALPFEDVAIHKFGFAWALQGVNFLGILHGIVKVASTNLNVQILGFVIFSFFRCFLFAVTFSCLASFTSSNATGRAVGIMYVVSGAASFVNIGLANLAVEQMNGDFFIPNLIFVVLTIPMVYVVHIIGTVLERDNLSKAEPEAQSLVPIPDETDYGRASTDKSTNP</sequence>
<keyword evidence="7 9" id="KW-0472">Membrane</keyword>
<reference evidence="10" key="1">
    <citation type="journal article" date="2021" name="Sci. Rep.">
        <title>Diploid genomic architecture of Nitzschia inconspicua, an elite biomass production diatom.</title>
        <authorList>
            <person name="Oliver A."/>
            <person name="Podell S."/>
            <person name="Pinowska A."/>
            <person name="Traller J.C."/>
            <person name="Smith S.R."/>
            <person name="McClure R."/>
            <person name="Beliaev A."/>
            <person name="Bohutskyi P."/>
            <person name="Hill E.A."/>
            <person name="Rabines A."/>
            <person name="Zheng H."/>
            <person name="Allen L.Z."/>
            <person name="Kuo A."/>
            <person name="Grigoriev I.V."/>
            <person name="Allen A.E."/>
            <person name="Hazlebeck D."/>
            <person name="Allen E.E."/>
        </authorList>
    </citation>
    <scope>NUCLEOTIDE SEQUENCE</scope>
    <source>
        <strain evidence="10">Hildebrandi</strain>
    </source>
</reference>
<dbReference type="Pfam" id="PF07690">
    <property type="entry name" value="MFS_1"/>
    <property type="match status" value="1"/>
</dbReference>
<feature type="transmembrane region" description="Helical" evidence="9">
    <location>
        <begin position="542"/>
        <end position="562"/>
    </location>
</feature>
<evidence type="ECO:0000256" key="7">
    <source>
        <dbReference type="ARBA" id="ARBA00023136"/>
    </source>
</evidence>
<comment type="subcellular location">
    <subcellularLocation>
        <location evidence="1">Membrane</location>
        <topology evidence="1">Multi-pass membrane protein</topology>
    </subcellularLocation>
</comment>
<accession>A0A9K3PT32</accession>
<reference evidence="10" key="2">
    <citation type="submission" date="2021-04" db="EMBL/GenBank/DDBJ databases">
        <authorList>
            <person name="Podell S."/>
        </authorList>
    </citation>
    <scope>NUCLEOTIDE SEQUENCE</scope>
    <source>
        <strain evidence="10">Hildebrandi</strain>
    </source>
</reference>
<keyword evidence="4 9" id="KW-0812">Transmembrane</keyword>
<feature type="transmembrane region" description="Helical" evidence="9">
    <location>
        <begin position="506"/>
        <end position="530"/>
    </location>
</feature>
<feature type="transmembrane region" description="Helical" evidence="9">
    <location>
        <begin position="413"/>
        <end position="431"/>
    </location>
</feature>
<evidence type="ECO:0000256" key="3">
    <source>
        <dbReference type="ARBA" id="ARBA00022448"/>
    </source>
</evidence>
<feature type="transmembrane region" description="Helical" evidence="9">
    <location>
        <begin position="178"/>
        <end position="198"/>
    </location>
</feature>
<feature type="transmembrane region" description="Helical" evidence="9">
    <location>
        <begin position="574"/>
        <end position="594"/>
    </location>
</feature>
<evidence type="ECO:0000256" key="5">
    <source>
        <dbReference type="ARBA" id="ARBA00022970"/>
    </source>
</evidence>